<dbReference type="AlphaFoldDB" id="A0A897N4B7"/>
<organism evidence="2 3">
    <name type="scientific">Halapricum desulfuricans</name>
    <dbReference type="NCBI Taxonomy" id="2841257"/>
    <lineage>
        <taxon>Archaea</taxon>
        <taxon>Methanobacteriati</taxon>
        <taxon>Methanobacteriota</taxon>
        <taxon>Stenosarchaea group</taxon>
        <taxon>Halobacteria</taxon>
        <taxon>Halobacteriales</taxon>
        <taxon>Haloarculaceae</taxon>
        <taxon>Halapricum</taxon>
    </lineage>
</organism>
<accession>A0A897N4B7</accession>
<dbReference type="EMBL" id="CP064787">
    <property type="protein sequence ID" value="QSG07331.1"/>
    <property type="molecule type" value="Genomic_DNA"/>
</dbReference>
<evidence type="ECO:0000313" key="2">
    <source>
        <dbReference type="EMBL" id="QSG07331.1"/>
    </source>
</evidence>
<evidence type="ECO:0000256" key="1">
    <source>
        <dbReference type="SAM" id="MobiDB-lite"/>
    </source>
</evidence>
<protein>
    <submittedName>
        <fullName evidence="2">Uncharacterized protein</fullName>
    </submittedName>
</protein>
<dbReference type="Proteomes" id="UP000663525">
    <property type="component" value="Chromosome"/>
</dbReference>
<proteinExistence type="predicted"/>
<name>A0A897N4B7_9EURY</name>
<gene>
    <name evidence="2" type="ORF">HSR121_3019</name>
</gene>
<feature type="region of interest" description="Disordered" evidence="1">
    <location>
        <begin position="53"/>
        <end position="75"/>
    </location>
</feature>
<sequence length="75" mass="8173">MTDHRCGSLRGDPAERSVVGRNALAGYEAVPSRLRPRHRRRRLPSVHHELAARRVLPGRSSNAVSVSLGGKDAVP</sequence>
<evidence type="ECO:0000313" key="3">
    <source>
        <dbReference type="Proteomes" id="UP000663525"/>
    </source>
</evidence>
<reference evidence="2" key="1">
    <citation type="submission" date="2020-11" db="EMBL/GenBank/DDBJ databases">
        <title>Carbohydrate-dependent, anaerobic sulfur respiration: A novel catabolism in halophilic archaea.</title>
        <authorList>
            <person name="Sorokin D.Y."/>
            <person name="Messina E."/>
            <person name="Smedile F."/>
            <person name="La Cono V."/>
            <person name="Hallsworth J.E."/>
            <person name="Yakimov M.M."/>
        </authorList>
    </citation>
    <scope>NUCLEOTIDE SEQUENCE</scope>
    <source>
        <strain evidence="2">HSR12-1</strain>
    </source>
</reference>